<dbReference type="AlphaFoldDB" id="A0A9N9NG07"/>
<evidence type="ECO:0000256" key="1">
    <source>
        <dbReference type="ARBA" id="ARBA00022801"/>
    </source>
</evidence>
<protein>
    <submittedName>
        <fullName evidence="3">3619_t:CDS:1</fullName>
    </submittedName>
</protein>
<dbReference type="InterPro" id="IPR021109">
    <property type="entry name" value="Peptidase_aspartic_dom_sf"/>
</dbReference>
<dbReference type="Proteomes" id="UP000789570">
    <property type="component" value="Unassembled WGS sequence"/>
</dbReference>
<sequence>KGASTIITPASETVNVEAVNVEGNAEGTSTNTKQKSVATAKDTSAQIIEGLDSLHLETPPETVDSLRAYEKDTDEAQRFLDRMGNDFRWPTSMPQNTRDQVFWVFTDIDVTEDDKEYALNCIYFYNSLDKGMFDEHKQDWVLVYKQSVVEYGEKKSNKQRSDLDREMPGALYLPVDSLLREVFLNPKIPAARAVQARVKRVGNENTNFITLAYRFNDTKNRNKLYKTVIDTGAPETILSYEVRSYLGTAGWERQAVVAPGYGAPAKLFLATDPFQVSIGDDNNWSRWVQTNTLRVWERKAGDQVDSSLIGNDVLDQFTYVHRSGRGLFFLNQRHEGPLSAYLDNISP</sequence>
<dbReference type="SUPFAM" id="SSF50630">
    <property type="entry name" value="Acid proteases"/>
    <property type="match status" value="1"/>
</dbReference>
<comment type="caution">
    <text evidence="3">The sequence shown here is derived from an EMBL/GenBank/DDBJ whole genome shotgun (WGS) entry which is preliminary data.</text>
</comment>
<feature type="domain" description="Peptidase A2" evidence="2">
    <location>
        <begin position="225"/>
        <end position="313"/>
    </location>
</feature>
<evidence type="ECO:0000313" key="4">
    <source>
        <dbReference type="Proteomes" id="UP000789570"/>
    </source>
</evidence>
<evidence type="ECO:0000313" key="3">
    <source>
        <dbReference type="EMBL" id="CAG8730981.1"/>
    </source>
</evidence>
<keyword evidence="4" id="KW-1185">Reference proteome</keyword>
<dbReference type="InterPro" id="IPR001995">
    <property type="entry name" value="Peptidase_A2_cat"/>
</dbReference>
<accession>A0A9N9NG07</accession>
<dbReference type="PROSITE" id="PS50175">
    <property type="entry name" value="ASP_PROT_RETROV"/>
    <property type="match status" value="1"/>
</dbReference>
<feature type="non-terminal residue" evidence="3">
    <location>
        <position position="347"/>
    </location>
</feature>
<dbReference type="EMBL" id="CAJVPQ010012287">
    <property type="protein sequence ID" value="CAG8730981.1"/>
    <property type="molecule type" value="Genomic_DNA"/>
</dbReference>
<organism evidence="3 4">
    <name type="scientific">Funneliformis caledonium</name>
    <dbReference type="NCBI Taxonomy" id="1117310"/>
    <lineage>
        <taxon>Eukaryota</taxon>
        <taxon>Fungi</taxon>
        <taxon>Fungi incertae sedis</taxon>
        <taxon>Mucoromycota</taxon>
        <taxon>Glomeromycotina</taxon>
        <taxon>Glomeromycetes</taxon>
        <taxon>Glomerales</taxon>
        <taxon>Glomeraceae</taxon>
        <taxon>Funneliformis</taxon>
    </lineage>
</organism>
<evidence type="ECO:0000259" key="2">
    <source>
        <dbReference type="PROSITE" id="PS50175"/>
    </source>
</evidence>
<dbReference type="GO" id="GO:0004190">
    <property type="term" value="F:aspartic-type endopeptidase activity"/>
    <property type="evidence" value="ECO:0007669"/>
    <property type="project" value="InterPro"/>
</dbReference>
<proteinExistence type="predicted"/>
<name>A0A9N9NG07_9GLOM</name>
<dbReference type="GO" id="GO:0006508">
    <property type="term" value="P:proteolysis"/>
    <property type="evidence" value="ECO:0007669"/>
    <property type="project" value="InterPro"/>
</dbReference>
<dbReference type="OrthoDB" id="2430512at2759"/>
<reference evidence="3" key="1">
    <citation type="submission" date="2021-06" db="EMBL/GenBank/DDBJ databases">
        <authorList>
            <person name="Kallberg Y."/>
            <person name="Tangrot J."/>
            <person name="Rosling A."/>
        </authorList>
    </citation>
    <scope>NUCLEOTIDE SEQUENCE</scope>
    <source>
        <strain evidence="3">UK204</strain>
    </source>
</reference>
<gene>
    <name evidence="3" type="ORF">FCALED_LOCUS14984</name>
</gene>
<keyword evidence="1" id="KW-0378">Hydrolase</keyword>